<dbReference type="CDD" id="cd02603">
    <property type="entry name" value="HAD_sEH-N_like"/>
    <property type="match status" value="1"/>
</dbReference>
<accession>A0A3G6JC96</accession>
<dbReference type="OrthoDB" id="9797415at2"/>
<evidence type="ECO:0000313" key="2">
    <source>
        <dbReference type="Proteomes" id="UP000269019"/>
    </source>
</evidence>
<dbReference type="EMBL" id="CP033896">
    <property type="protein sequence ID" value="AZA14678.1"/>
    <property type="molecule type" value="Genomic_DNA"/>
</dbReference>
<dbReference type="AlphaFoldDB" id="A0A3G6JC96"/>
<sequence>MTKPVLLFDLYGVLLQLQTPAQLRRIEQTLGVGDELWPVYWQHRAAFDAGELTPADYWATVARDLGVDPHSYDVDAVIAADLDSWLDADETMVAYVSNLVNDGYKVGLLSNIPQFLADKVAETHEFLQTFHAVLFSCDLGLAKPDLKIYQVAAAALGEKPEAITFFDDTIDNVAAARKAGMNAVRFTGIACVQRIVDAAAESSND</sequence>
<dbReference type="GO" id="GO:0018784">
    <property type="term" value="F:(S)-2-haloacid dehalogenase activity"/>
    <property type="evidence" value="ECO:0007669"/>
    <property type="project" value="UniProtKB-EC"/>
</dbReference>
<dbReference type="Proteomes" id="UP000269019">
    <property type="component" value="Chromosome"/>
</dbReference>
<dbReference type="NCBIfam" id="TIGR01549">
    <property type="entry name" value="HAD-SF-IA-v1"/>
    <property type="match status" value="1"/>
</dbReference>
<dbReference type="KEGG" id="ccho:CCHOA_11535"/>
<dbReference type="PANTHER" id="PTHR43611:SF3">
    <property type="entry name" value="FLAVIN MONONUCLEOTIDE HYDROLASE 1, CHLOROPLATIC"/>
    <property type="match status" value="1"/>
</dbReference>
<organism evidence="1 2">
    <name type="scientific">Corynebacterium choanae</name>
    <dbReference type="NCBI Taxonomy" id="1862358"/>
    <lineage>
        <taxon>Bacteria</taxon>
        <taxon>Bacillati</taxon>
        <taxon>Actinomycetota</taxon>
        <taxon>Actinomycetes</taxon>
        <taxon>Mycobacteriales</taxon>
        <taxon>Corynebacteriaceae</taxon>
        <taxon>Corynebacterium</taxon>
    </lineage>
</organism>
<reference evidence="1 2" key="1">
    <citation type="submission" date="2018-11" db="EMBL/GenBank/DDBJ databases">
        <authorList>
            <person name="Kleinhagauer T."/>
            <person name="Glaeser S.P."/>
            <person name="Spergser J."/>
            <person name="Ruckert C."/>
            <person name="Kaempfer P."/>
            <person name="Busse H.-J."/>
        </authorList>
    </citation>
    <scope>NUCLEOTIDE SEQUENCE [LARGE SCALE GENOMIC DNA]</scope>
    <source>
        <strain evidence="1 2">200CH</strain>
    </source>
</reference>
<gene>
    <name evidence="1" type="primary">hdl IVa</name>
    <name evidence="1" type="ORF">CCHOA_11535</name>
</gene>
<protein>
    <submittedName>
        <fullName evidence="1">(S)-2-haloacid dehalogenase 4A</fullName>
        <ecNumber evidence="1">3.8.1.2</ecNumber>
    </submittedName>
</protein>
<dbReference type="Gene3D" id="3.40.50.1000">
    <property type="entry name" value="HAD superfamily/HAD-like"/>
    <property type="match status" value="1"/>
</dbReference>
<dbReference type="Gene3D" id="1.10.150.240">
    <property type="entry name" value="Putative phosphatase, domain 2"/>
    <property type="match status" value="1"/>
</dbReference>
<dbReference type="InterPro" id="IPR006439">
    <property type="entry name" value="HAD-SF_hydro_IA"/>
</dbReference>
<name>A0A3G6JC96_9CORY</name>
<proteinExistence type="predicted"/>
<dbReference type="NCBIfam" id="TIGR01509">
    <property type="entry name" value="HAD-SF-IA-v3"/>
    <property type="match status" value="1"/>
</dbReference>
<dbReference type="PANTHER" id="PTHR43611">
    <property type="entry name" value="ALPHA-D-GLUCOSE 1-PHOSPHATE PHOSPHATASE"/>
    <property type="match status" value="1"/>
</dbReference>
<dbReference type="Pfam" id="PF00702">
    <property type="entry name" value="Hydrolase"/>
    <property type="match status" value="1"/>
</dbReference>
<dbReference type="EC" id="3.8.1.2" evidence="1"/>
<dbReference type="SFLD" id="SFLDS00003">
    <property type="entry name" value="Haloacid_Dehalogenase"/>
    <property type="match status" value="1"/>
</dbReference>
<keyword evidence="1" id="KW-0378">Hydrolase</keyword>
<dbReference type="InterPro" id="IPR023198">
    <property type="entry name" value="PGP-like_dom2"/>
</dbReference>
<dbReference type="SUPFAM" id="SSF56784">
    <property type="entry name" value="HAD-like"/>
    <property type="match status" value="1"/>
</dbReference>
<evidence type="ECO:0000313" key="1">
    <source>
        <dbReference type="EMBL" id="AZA14678.1"/>
    </source>
</evidence>
<keyword evidence="2" id="KW-1185">Reference proteome</keyword>
<dbReference type="SFLD" id="SFLDG01129">
    <property type="entry name" value="C1.5:_HAD__Beta-PGM__Phosphata"/>
    <property type="match status" value="1"/>
</dbReference>
<dbReference type="InterPro" id="IPR036412">
    <property type="entry name" value="HAD-like_sf"/>
</dbReference>
<dbReference type="RefSeq" id="WP_123930347.1">
    <property type="nucleotide sequence ID" value="NZ_CP033896.1"/>
</dbReference>
<dbReference type="InterPro" id="IPR023214">
    <property type="entry name" value="HAD_sf"/>
</dbReference>